<dbReference type="AlphaFoldDB" id="C0PPJ6"/>
<sequence>MARRTAEARRSACRARGRICSADGEAGRHSSSADGGTGTGGQRLDRRTEAQGQRRVLRPSGRRAEVRSCSCSPSRAVGRTADGAPESRSGSVRGSKPEWTADGGRSA</sequence>
<protein>
    <submittedName>
        <fullName evidence="2">Uncharacterized protein</fullName>
    </submittedName>
</protein>
<evidence type="ECO:0000313" key="2">
    <source>
        <dbReference type="EMBL" id="ACN37112.1"/>
    </source>
</evidence>
<name>C0PPJ6_MAIZE</name>
<feature type="region of interest" description="Disordered" evidence="1">
    <location>
        <begin position="1"/>
        <end position="107"/>
    </location>
</feature>
<organism evidence="2">
    <name type="scientific">Zea mays</name>
    <name type="common">Maize</name>
    <dbReference type="NCBI Taxonomy" id="4577"/>
    <lineage>
        <taxon>Eukaryota</taxon>
        <taxon>Viridiplantae</taxon>
        <taxon>Streptophyta</taxon>
        <taxon>Embryophyta</taxon>
        <taxon>Tracheophyta</taxon>
        <taxon>Spermatophyta</taxon>
        <taxon>Magnoliopsida</taxon>
        <taxon>Liliopsida</taxon>
        <taxon>Poales</taxon>
        <taxon>Poaceae</taxon>
        <taxon>PACMAD clade</taxon>
        <taxon>Panicoideae</taxon>
        <taxon>Andropogonodae</taxon>
        <taxon>Andropogoneae</taxon>
        <taxon>Tripsacinae</taxon>
        <taxon>Zea</taxon>
    </lineage>
</organism>
<proteinExistence type="evidence at transcript level"/>
<reference evidence="2" key="1">
    <citation type="journal article" date="2009" name="PLoS Genet.">
        <title>Sequencing, mapping, and analysis of 27,455 maize full-length cDNAs.</title>
        <authorList>
            <person name="Soderlund C."/>
            <person name="Descour A."/>
            <person name="Kudrna D."/>
            <person name="Bomhoff M."/>
            <person name="Boyd L."/>
            <person name="Currie J."/>
            <person name="Angelova A."/>
            <person name="Collura K."/>
            <person name="Wissotski M."/>
            <person name="Ashley E."/>
            <person name="Morrow D."/>
            <person name="Fernandes J."/>
            <person name="Walbot V."/>
            <person name="Yu Y."/>
        </authorList>
    </citation>
    <scope>NUCLEOTIDE SEQUENCE</scope>
    <source>
        <strain evidence="2">B73</strain>
    </source>
</reference>
<dbReference type="KEGG" id="zma:100384468"/>
<evidence type="ECO:0000256" key="1">
    <source>
        <dbReference type="SAM" id="MobiDB-lite"/>
    </source>
</evidence>
<accession>C0PPJ6</accession>
<dbReference type="GeneID" id="100384468"/>
<feature type="compositionally biased region" description="Basic and acidic residues" evidence="1">
    <location>
        <begin position="1"/>
        <end position="10"/>
    </location>
</feature>
<dbReference type="EMBL" id="BT070215">
    <property type="protein sequence ID" value="ACN37112.1"/>
    <property type="molecule type" value="mRNA"/>
</dbReference>
<dbReference type="RefSeq" id="NP_001170470.1">
    <property type="nucleotide sequence ID" value="NM_001176999.1"/>
</dbReference>